<keyword evidence="4 8" id="KW-0812">Transmembrane</keyword>
<dbReference type="InterPro" id="IPR018383">
    <property type="entry name" value="UPF0324_pro"/>
</dbReference>
<evidence type="ECO:0000313" key="9">
    <source>
        <dbReference type="EMBL" id="RZT75541.1"/>
    </source>
</evidence>
<accession>A0A4Q7UBS8</accession>
<reference evidence="9 10" key="1">
    <citation type="submission" date="2019-02" db="EMBL/GenBank/DDBJ databases">
        <title>Sequencing the genomes of 1000 actinobacteria strains.</title>
        <authorList>
            <person name="Klenk H.-P."/>
        </authorList>
    </citation>
    <scope>NUCLEOTIDE SEQUENCE [LARGE SCALE GENOMIC DNA]</scope>
    <source>
        <strain evidence="9 10">DSM 45779</strain>
    </source>
</reference>
<evidence type="ECO:0000256" key="7">
    <source>
        <dbReference type="SAM" id="MobiDB-lite"/>
    </source>
</evidence>
<comment type="subcellular location">
    <subcellularLocation>
        <location evidence="1">Cell membrane</location>
        <topology evidence="1">Multi-pass membrane protein</topology>
    </subcellularLocation>
</comment>
<evidence type="ECO:0000256" key="4">
    <source>
        <dbReference type="ARBA" id="ARBA00022692"/>
    </source>
</evidence>
<keyword evidence="5 8" id="KW-1133">Transmembrane helix</keyword>
<dbReference type="RefSeq" id="WP_130295469.1">
    <property type="nucleotide sequence ID" value="NZ_SHKL01000002.1"/>
</dbReference>
<dbReference type="GO" id="GO:0005886">
    <property type="term" value="C:plasma membrane"/>
    <property type="evidence" value="ECO:0007669"/>
    <property type="project" value="UniProtKB-SubCell"/>
</dbReference>
<feature type="transmembrane region" description="Helical" evidence="8">
    <location>
        <begin position="63"/>
        <end position="80"/>
    </location>
</feature>
<dbReference type="Proteomes" id="UP000291591">
    <property type="component" value="Unassembled WGS sequence"/>
</dbReference>
<evidence type="ECO:0000256" key="5">
    <source>
        <dbReference type="ARBA" id="ARBA00022989"/>
    </source>
</evidence>
<sequence>MARPHHRVVSSPTPRHDDHPRVESSTPPLRRLTERAGSRLPGLAVALLIAGVATVAGLEVPVVGGPVFGIVIGALVATVFRPTETLRPGLTFASKPVLQTSIVVLGATLS</sequence>
<evidence type="ECO:0000256" key="3">
    <source>
        <dbReference type="ARBA" id="ARBA00022475"/>
    </source>
</evidence>
<protein>
    <submittedName>
        <fullName evidence="9">Integral membrane protein</fullName>
    </submittedName>
</protein>
<evidence type="ECO:0000256" key="2">
    <source>
        <dbReference type="ARBA" id="ARBA00007977"/>
    </source>
</evidence>
<dbReference type="Pfam" id="PF03601">
    <property type="entry name" value="Cons_hypoth698"/>
    <property type="match status" value="1"/>
</dbReference>
<evidence type="ECO:0000256" key="6">
    <source>
        <dbReference type="ARBA" id="ARBA00023136"/>
    </source>
</evidence>
<organism evidence="9 10">
    <name type="scientific">Pseudonocardia sediminis</name>
    <dbReference type="NCBI Taxonomy" id="1397368"/>
    <lineage>
        <taxon>Bacteria</taxon>
        <taxon>Bacillati</taxon>
        <taxon>Actinomycetota</taxon>
        <taxon>Actinomycetes</taxon>
        <taxon>Pseudonocardiales</taxon>
        <taxon>Pseudonocardiaceae</taxon>
        <taxon>Pseudonocardia</taxon>
    </lineage>
</organism>
<feature type="non-terminal residue" evidence="9">
    <location>
        <position position="110"/>
    </location>
</feature>
<comment type="caution">
    <text evidence="9">The sequence shown here is derived from an EMBL/GenBank/DDBJ whole genome shotgun (WGS) entry which is preliminary data.</text>
</comment>
<proteinExistence type="inferred from homology"/>
<feature type="transmembrane region" description="Helical" evidence="8">
    <location>
        <begin position="40"/>
        <end position="57"/>
    </location>
</feature>
<evidence type="ECO:0000256" key="8">
    <source>
        <dbReference type="SAM" id="Phobius"/>
    </source>
</evidence>
<evidence type="ECO:0000313" key="10">
    <source>
        <dbReference type="Proteomes" id="UP000291591"/>
    </source>
</evidence>
<feature type="region of interest" description="Disordered" evidence="7">
    <location>
        <begin position="1"/>
        <end position="31"/>
    </location>
</feature>
<dbReference type="EMBL" id="SHKL01000002">
    <property type="protein sequence ID" value="RZT75541.1"/>
    <property type="molecule type" value="Genomic_DNA"/>
</dbReference>
<evidence type="ECO:0000256" key="1">
    <source>
        <dbReference type="ARBA" id="ARBA00004651"/>
    </source>
</evidence>
<dbReference type="AlphaFoldDB" id="A0A4Q7UBS8"/>
<comment type="similarity">
    <text evidence="2">Belongs to the UPF0324 family.</text>
</comment>
<name>A0A4Q7UBS8_PSEST</name>
<keyword evidence="10" id="KW-1185">Reference proteome</keyword>
<gene>
    <name evidence="9" type="ORF">EV383_6283</name>
</gene>
<keyword evidence="3" id="KW-1003">Cell membrane</keyword>
<keyword evidence="6 8" id="KW-0472">Membrane</keyword>